<evidence type="ECO:0000313" key="2">
    <source>
        <dbReference type="EMBL" id="KAG6951796.1"/>
    </source>
</evidence>
<proteinExistence type="predicted"/>
<feature type="region of interest" description="Disordered" evidence="1">
    <location>
        <begin position="51"/>
        <end position="71"/>
    </location>
</feature>
<evidence type="ECO:0000313" key="3">
    <source>
        <dbReference type="Proteomes" id="UP000688947"/>
    </source>
</evidence>
<comment type="caution">
    <text evidence="2">The sequence shown here is derived from an EMBL/GenBank/DDBJ whole genome shotgun (WGS) entry which is preliminary data.</text>
</comment>
<protein>
    <submittedName>
        <fullName evidence="2">Uncharacterized protein</fullName>
    </submittedName>
</protein>
<sequence length="71" mass="7688">MLEAKETVEAKEITEAVATTQQPSVSVAEVVLENGHEPDVWQQERPAAQFSKMAKKTVTSDDDEGAADDEA</sequence>
<accession>A0A8T1U224</accession>
<dbReference type="EMBL" id="JAENGZ010000976">
    <property type="protein sequence ID" value="KAG6951796.1"/>
    <property type="molecule type" value="Genomic_DNA"/>
</dbReference>
<gene>
    <name evidence="2" type="ORF">JG687_00013377</name>
</gene>
<organism evidence="2 3">
    <name type="scientific">Phytophthora cactorum</name>
    <dbReference type="NCBI Taxonomy" id="29920"/>
    <lineage>
        <taxon>Eukaryota</taxon>
        <taxon>Sar</taxon>
        <taxon>Stramenopiles</taxon>
        <taxon>Oomycota</taxon>
        <taxon>Peronosporomycetes</taxon>
        <taxon>Peronosporales</taxon>
        <taxon>Peronosporaceae</taxon>
        <taxon>Phytophthora</taxon>
    </lineage>
</organism>
<dbReference type="AlphaFoldDB" id="A0A8T1U224"/>
<feature type="compositionally biased region" description="Acidic residues" evidence="1">
    <location>
        <begin position="60"/>
        <end position="71"/>
    </location>
</feature>
<dbReference type="Proteomes" id="UP000688947">
    <property type="component" value="Unassembled WGS sequence"/>
</dbReference>
<reference evidence="2" key="1">
    <citation type="submission" date="2021-01" db="EMBL/GenBank/DDBJ databases">
        <title>Phytophthora aleatoria, a newly-described species from Pinus radiata is distinct from Phytophthora cactorum isolates based on comparative genomics.</title>
        <authorList>
            <person name="Mcdougal R."/>
            <person name="Panda P."/>
            <person name="Williams N."/>
            <person name="Studholme D.J."/>
        </authorList>
    </citation>
    <scope>NUCLEOTIDE SEQUENCE</scope>
    <source>
        <strain evidence="2">NZFS 3830</strain>
    </source>
</reference>
<evidence type="ECO:0000256" key="1">
    <source>
        <dbReference type="SAM" id="MobiDB-lite"/>
    </source>
</evidence>
<name>A0A8T1U224_9STRA</name>